<dbReference type="PANTHER" id="PTHR28037:SF1">
    <property type="entry name" value="ALCOHOL O-ACETYLTRANSFERASE 1-RELATED"/>
    <property type="match status" value="1"/>
</dbReference>
<dbReference type="SUPFAM" id="SSF52777">
    <property type="entry name" value="CoA-dependent acyltransferases"/>
    <property type="match status" value="1"/>
</dbReference>
<reference evidence="1" key="1">
    <citation type="submission" date="2020-04" db="EMBL/GenBank/DDBJ databases">
        <authorList>
            <person name="Alioto T."/>
            <person name="Alioto T."/>
            <person name="Gomez Garrido J."/>
        </authorList>
    </citation>
    <scope>NUCLEOTIDE SEQUENCE</scope>
    <source>
        <strain evidence="1">A484AB</strain>
    </source>
</reference>
<dbReference type="Pfam" id="PF07247">
    <property type="entry name" value="AATase"/>
    <property type="match status" value="1"/>
</dbReference>
<name>A0A6S7J392_PARCT</name>
<dbReference type="InterPro" id="IPR010828">
    <property type="entry name" value="Atf2/Sli1-like"/>
</dbReference>
<dbReference type="Proteomes" id="UP001152795">
    <property type="component" value="Unassembled WGS sequence"/>
</dbReference>
<proteinExistence type="predicted"/>
<gene>
    <name evidence="1" type="ORF">PACLA_8A082407</name>
</gene>
<dbReference type="InterPro" id="IPR052058">
    <property type="entry name" value="Alcohol_O-acetyltransferase"/>
</dbReference>
<dbReference type="AlphaFoldDB" id="A0A6S7J392"/>
<sequence length="526" mass="60287">MAWHFVLNFLNVGFFAQALLTVVCVYLVYKCTKYVFGKEKATSEQPLKPDTVGRCLGHREAIFDLFSVERGGTGNICLTVSLTSKQSLSHQHVRDALVLLAKRQPMLRAIITTIANGDKYFEVKEIKEVITMLDITTFEVKASDWKDVWFENTEKQRGNGLLWRVVILQEEFVSDTKDYANTLMFRFNHSSTDGVSCVKFCKQFLTFVNEIADGATVDQEIPSLNILPYFHDIVTQKRTLYSVLNFMLTYCGLRPILRFFMQRFIARRLETTKCNPYYSQFPPSLDVSSFAGPNRLSAKVFTESETKNIIQACKANNCTVTGALTAAAHLAFCELIQDGMKGNKDAKLKCECAINAQRCCDPKPHEDYLGYFVYVFNELYMKYETGTDVNFWKMAQETTNEIHDFVKTEGYIINETIICETMKPRELVDQVDREVLIRFSCCNFISSFGSFNFDQNQEEQTYKLQECFVNSLNHGFAETFLHLNHTINGKMSWSIVSDVSRVESRHAEKFASLCFGRFIEIARGRA</sequence>
<dbReference type="Gene3D" id="3.30.559.30">
    <property type="entry name" value="Nonribosomal peptide synthetase, condensation domain"/>
    <property type="match status" value="1"/>
</dbReference>
<evidence type="ECO:0000313" key="1">
    <source>
        <dbReference type="EMBL" id="CAB4011881.1"/>
    </source>
</evidence>
<keyword evidence="2" id="KW-1185">Reference proteome</keyword>
<dbReference type="InterPro" id="IPR023213">
    <property type="entry name" value="CAT-like_dom_sf"/>
</dbReference>
<comment type="caution">
    <text evidence="1">The sequence shown here is derived from an EMBL/GenBank/DDBJ whole genome shotgun (WGS) entry which is preliminary data.</text>
</comment>
<protein>
    <submittedName>
        <fullName evidence="1">Uncharacterized protein</fullName>
    </submittedName>
</protein>
<accession>A0A6S7J392</accession>
<organism evidence="1 2">
    <name type="scientific">Paramuricea clavata</name>
    <name type="common">Red gorgonian</name>
    <name type="synonym">Violescent sea-whip</name>
    <dbReference type="NCBI Taxonomy" id="317549"/>
    <lineage>
        <taxon>Eukaryota</taxon>
        <taxon>Metazoa</taxon>
        <taxon>Cnidaria</taxon>
        <taxon>Anthozoa</taxon>
        <taxon>Octocorallia</taxon>
        <taxon>Malacalcyonacea</taxon>
        <taxon>Plexauridae</taxon>
        <taxon>Paramuricea</taxon>
    </lineage>
</organism>
<dbReference type="OrthoDB" id="5963073at2759"/>
<evidence type="ECO:0000313" key="2">
    <source>
        <dbReference type="Proteomes" id="UP001152795"/>
    </source>
</evidence>
<dbReference type="EMBL" id="CACRXK020007300">
    <property type="protein sequence ID" value="CAB4011881.1"/>
    <property type="molecule type" value="Genomic_DNA"/>
</dbReference>
<dbReference type="Gene3D" id="3.30.559.10">
    <property type="entry name" value="Chloramphenicol acetyltransferase-like domain"/>
    <property type="match status" value="1"/>
</dbReference>
<dbReference type="PANTHER" id="PTHR28037">
    <property type="entry name" value="ALCOHOL O-ACETYLTRANSFERASE 1-RELATED"/>
    <property type="match status" value="1"/>
</dbReference>